<sequence>MRGASCVLAVFFILSFGLVVAVNNGTTPTKGDTSPTKPPADSPENTTKVSGRRTGDGGLRKHTEEQSDEVKSNSNLNLLNFPYNLQIINEILKKLENDKCVRDTMLVLEGMTRHERWTLEMFDSFPKFPVGILYGNYYQLGDFDECVGVKHSLVEEDQEDVAVQGQYCLADIHFRRKKENHGRFARSTRKVEDKVNRYNFNNTVIHWGICLPSSCTTDDAQIFVKKIFSSAVENFEVVYVKVDDNKCYYEHSPPFTALEIIYGCIIGAFLIFTVLATGFHCWYIRQRKRYISYNVDTLRSKKPKLIHEILICFSCVNTIGKFLHVKPNELNLECICGIKFLSMSLIIVGHSLIFMFGGPVMNRQFFKEMTGEIENGPFLNNVLLVDTFLLVSGFLLCRLLLIELEKRKGKVNVLILYVARYIRLTPSYIVVIGLYTTYLYRSGSGPLWESKINLEKERCVNSWWANILYINNYVNTNQLCMFQSWYLAVDYHLFIISPIIIFPLWKRRRIGESLLIIITLVSIIVPFWVTFKDDLDPTLLAYPPEITDISTNFYFLNVYIKTHMRSSSYFIGLIFGYLVHRLHSTSTKIKPWVVWLGLIFAACLGTMSMYSIVVFYNPQHMENSFESAIYSALHRVAWCLAIGWIIVVCITDNAAIINKFLSWKLFIPASRLTYCAYLANGLIEIYNTGVLRQPMYMSKYELACKILGHLVLTYTLAFLLCIFFESPIHSLEKILLSKDKVKEQSRNSTLTPIEE</sequence>
<dbReference type="PANTHER" id="PTHR11161">
    <property type="entry name" value="O-ACYLTRANSFERASE"/>
    <property type="match status" value="1"/>
</dbReference>
<feature type="transmembrane region" description="Helical" evidence="2">
    <location>
        <begin position="378"/>
        <end position="401"/>
    </location>
</feature>
<feature type="chain" id="PRO_5043754006" description="Nose resistant-to-fluoxetine protein N-terminal domain-containing protein" evidence="3">
    <location>
        <begin position="22"/>
        <end position="755"/>
    </location>
</feature>
<feature type="transmembrane region" description="Helical" evidence="2">
    <location>
        <begin position="592"/>
        <end position="616"/>
    </location>
</feature>
<feature type="domain" description="Nose resistant-to-fluoxetine protein N-terminal" evidence="4">
    <location>
        <begin position="97"/>
        <end position="249"/>
    </location>
</feature>
<proteinExistence type="predicted"/>
<feature type="transmembrane region" description="Helical" evidence="2">
    <location>
        <begin position="628"/>
        <end position="651"/>
    </location>
</feature>
<dbReference type="EMBL" id="JANEYG010000008">
    <property type="protein sequence ID" value="KAJ8921959.1"/>
    <property type="molecule type" value="Genomic_DNA"/>
</dbReference>
<dbReference type="PANTHER" id="PTHR11161:SF71">
    <property type="entry name" value="NOSE RESISTANT-TO-FLUOXETINE PROTEIN N-TERMINAL DOMAIN-CONTAINING PROTEIN"/>
    <property type="match status" value="1"/>
</dbReference>
<name>A0AAV8W6H7_9CUCU</name>
<accession>A0AAV8W6H7</accession>
<feature type="transmembrane region" description="Helical" evidence="2">
    <location>
        <begin position="421"/>
        <end position="440"/>
    </location>
</feature>
<evidence type="ECO:0000313" key="5">
    <source>
        <dbReference type="EMBL" id="KAJ8921959.1"/>
    </source>
</evidence>
<evidence type="ECO:0000256" key="1">
    <source>
        <dbReference type="SAM" id="MobiDB-lite"/>
    </source>
</evidence>
<keyword evidence="2" id="KW-1133">Transmembrane helix</keyword>
<feature type="transmembrane region" description="Helical" evidence="2">
    <location>
        <begin position="340"/>
        <end position="358"/>
    </location>
</feature>
<dbReference type="SMART" id="SM00703">
    <property type="entry name" value="NRF"/>
    <property type="match status" value="1"/>
</dbReference>
<dbReference type="Pfam" id="PF20146">
    <property type="entry name" value="NRF"/>
    <property type="match status" value="1"/>
</dbReference>
<dbReference type="InterPro" id="IPR002656">
    <property type="entry name" value="Acyl_transf_3_dom"/>
</dbReference>
<evidence type="ECO:0000313" key="6">
    <source>
        <dbReference type="Proteomes" id="UP001159042"/>
    </source>
</evidence>
<reference evidence="5 6" key="1">
    <citation type="journal article" date="2023" name="Insect Mol. Biol.">
        <title>Genome sequencing provides insights into the evolution of gene families encoding plant cell wall-degrading enzymes in longhorned beetles.</title>
        <authorList>
            <person name="Shin N.R."/>
            <person name="Okamura Y."/>
            <person name="Kirsch R."/>
            <person name="Pauchet Y."/>
        </authorList>
    </citation>
    <scope>NUCLEOTIDE SEQUENCE [LARGE SCALE GENOMIC DNA]</scope>
    <source>
        <strain evidence="5">EAD_L_NR</strain>
    </source>
</reference>
<feature type="signal peptide" evidence="3">
    <location>
        <begin position="1"/>
        <end position="21"/>
    </location>
</feature>
<gene>
    <name evidence="5" type="ORF">NQ315_008593</name>
</gene>
<keyword evidence="2" id="KW-0472">Membrane</keyword>
<feature type="transmembrane region" description="Helical" evidence="2">
    <location>
        <begin position="514"/>
        <end position="531"/>
    </location>
</feature>
<protein>
    <recommendedName>
        <fullName evidence="4">Nose resistant-to-fluoxetine protein N-terminal domain-containing protein</fullName>
    </recommendedName>
</protein>
<dbReference type="Proteomes" id="UP001159042">
    <property type="component" value="Unassembled WGS sequence"/>
</dbReference>
<dbReference type="InterPro" id="IPR052728">
    <property type="entry name" value="O2_lipid_transport_reg"/>
</dbReference>
<feature type="compositionally biased region" description="Basic and acidic residues" evidence="1">
    <location>
        <begin position="53"/>
        <end position="71"/>
    </location>
</feature>
<feature type="region of interest" description="Disordered" evidence="1">
    <location>
        <begin position="27"/>
        <end position="71"/>
    </location>
</feature>
<comment type="caution">
    <text evidence="5">The sequence shown here is derived from an EMBL/GenBank/DDBJ whole genome shotgun (WGS) entry which is preliminary data.</text>
</comment>
<feature type="transmembrane region" description="Helical" evidence="2">
    <location>
        <begin position="706"/>
        <end position="724"/>
    </location>
</feature>
<keyword evidence="2" id="KW-0812">Transmembrane</keyword>
<feature type="transmembrane region" description="Helical" evidence="2">
    <location>
        <begin position="485"/>
        <end position="505"/>
    </location>
</feature>
<keyword evidence="6" id="KW-1185">Reference proteome</keyword>
<organism evidence="5 6">
    <name type="scientific">Exocentrus adspersus</name>
    <dbReference type="NCBI Taxonomy" id="1586481"/>
    <lineage>
        <taxon>Eukaryota</taxon>
        <taxon>Metazoa</taxon>
        <taxon>Ecdysozoa</taxon>
        <taxon>Arthropoda</taxon>
        <taxon>Hexapoda</taxon>
        <taxon>Insecta</taxon>
        <taxon>Pterygota</taxon>
        <taxon>Neoptera</taxon>
        <taxon>Endopterygota</taxon>
        <taxon>Coleoptera</taxon>
        <taxon>Polyphaga</taxon>
        <taxon>Cucujiformia</taxon>
        <taxon>Chrysomeloidea</taxon>
        <taxon>Cerambycidae</taxon>
        <taxon>Lamiinae</taxon>
        <taxon>Acanthocinini</taxon>
        <taxon>Exocentrus</taxon>
    </lineage>
</organism>
<evidence type="ECO:0000259" key="4">
    <source>
        <dbReference type="SMART" id="SM00703"/>
    </source>
</evidence>
<evidence type="ECO:0000256" key="3">
    <source>
        <dbReference type="SAM" id="SignalP"/>
    </source>
</evidence>
<dbReference type="Pfam" id="PF01757">
    <property type="entry name" value="Acyl_transf_3"/>
    <property type="match status" value="1"/>
</dbReference>
<dbReference type="AlphaFoldDB" id="A0AAV8W6H7"/>
<dbReference type="InterPro" id="IPR006621">
    <property type="entry name" value="Nose-resist-to-fluoxetine_N"/>
</dbReference>
<keyword evidence="3" id="KW-0732">Signal</keyword>
<feature type="transmembrane region" description="Helical" evidence="2">
    <location>
        <begin position="562"/>
        <end position="580"/>
    </location>
</feature>
<evidence type="ECO:0000256" key="2">
    <source>
        <dbReference type="SAM" id="Phobius"/>
    </source>
</evidence>
<feature type="transmembrane region" description="Helical" evidence="2">
    <location>
        <begin position="260"/>
        <end position="284"/>
    </location>
</feature>
<dbReference type="GO" id="GO:0016747">
    <property type="term" value="F:acyltransferase activity, transferring groups other than amino-acyl groups"/>
    <property type="evidence" value="ECO:0007669"/>
    <property type="project" value="InterPro"/>
</dbReference>